<sequence>MDEQIKQIRLAIDRLIWRKSMKQAWKPHEYKKLRHKLAQLLTKL</sequence>
<geneLocation type="chloroplast" evidence="1"/>
<keyword evidence="1" id="KW-0687">Ribonucleoprotein</keyword>
<keyword evidence="1" id="KW-0689">Ribosomal protein</keyword>
<protein>
    <submittedName>
        <fullName evidence="1">Ribosomal protein L29</fullName>
    </submittedName>
</protein>
<dbReference type="GO" id="GO:0003735">
    <property type="term" value="F:structural constituent of ribosome"/>
    <property type="evidence" value="ECO:0007669"/>
    <property type="project" value="InterPro"/>
</dbReference>
<dbReference type="SUPFAM" id="SSF46561">
    <property type="entry name" value="Ribosomal protein L29 (L29p)"/>
    <property type="match status" value="1"/>
</dbReference>
<proteinExistence type="predicted"/>
<dbReference type="AlphaFoldDB" id="A0A060AE64"/>
<name>A0A060AE64_9RHOD</name>
<keyword evidence="1" id="KW-0934">Plastid</keyword>
<gene>
    <name evidence="1" type="primary">rpl29</name>
</gene>
<dbReference type="GO" id="GO:0005840">
    <property type="term" value="C:ribosome"/>
    <property type="evidence" value="ECO:0007669"/>
    <property type="project" value="UniProtKB-KW"/>
</dbReference>
<accession>A0A060AE64</accession>
<dbReference type="GO" id="GO:0006412">
    <property type="term" value="P:translation"/>
    <property type="evidence" value="ECO:0007669"/>
    <property type="project" value="InterPro"/>
</dbReference>
<dbReference type="EMBL" id="KJ569775">
    <property type="protein sequence ID" value="AIA61211.1"/>
    <property type="molecule type" value="Genomic_DNA"/>
</dbReference>
<organism evidence="1">
    <name type="scientific">Cyanidiaceae sp. MX-AZ01</name>
    <dbReference type="NCBI Taxonomy" id="1503164"/>
    <lineage>
        <taxon>Eukaryota</taxon>
        <taxon>Rhodophyta</taxon>
        <taxon>Bangiophyceae</taxon>
        <taxon>Cyanidiales</taxon>
        <taxon>Cyanidiaceae</taxon>
    </lineage>
</organism>
<keyword evidence="1" id="KW-0150">Chloroplast</keyword>
<reference evidence="1" key="1">
    <citation type="submission" date="2014-03" db="EMBL/GenBank/DDBJ databases">
        <title>Metagenomic reconstruction of the complete chloroplast and mitochondrial genomes of a novel unicellular red alga from the Cyanidiaceae family.</title>
        <authorList>
            <person name="Servin-Garciduenas L.E."/>
            <person name="Martinez-Romero E."/>
        </authorList>
    </citation>
    <scope>NUCLEOTIDE SEQUENCE</scope>
    <source>
        <strain evidence="1">MX-AZ01</strain>
    </source>
</reference>
<evidence type="ECO:0000313" key="1">
    <source>
        <dbReference type="EMBL" id="AIA61211.1"/>
    </source>
</evidence>
<dbReference type="InterPro" id="IPR036049">
    <property type="entry name" value="Ribosomal_uL29_sf"/>
</dbReference>